<dbReference type="EMBL" id="AP017470">
    <property type="protein sequence ID" value="BBB32973.1"/>
    <property type="molecule type" value="Genomic_DNA"/>
</dbReference>
<sequence length="197" mass="23000">MFTKLKEIKLKKSEKRAIKLGLIVVVFVILFNLVIYPLYQSYNQLKTQKIKYTKNLIEIEKKIKEAKSMLKQANTLKKKYESSKSKLIQSKNIELAQVFLEETITDYAKDRNLNIVRIYKERAKDENGLKVVKARVTVKGEYPDIIDFLNDIERDEHYLYAESVIIRYYRGIEAVVSVKGIIQLTEDSKDKQSGGKK</sequence>
<keyword evidence="4" id="KW-1185">Reference proteome</keyword>
<dbReference type="AlphaFoldDB" id="A0A7R6PFV6"/>
<dbReference type="Proteomes" id="UP000595564">
    <property type="component" value="Chromosome"/>
</dbReference>
<dbReference type="RefSeq" id="WP_201327272.1">
    <property type="nucleotide sequence ID" value="NZ_AP017470.1"/>
</dbReference>
<feature type="transmembrane region" description="Helical" evidence="2">
    <location>
        <begin position="20"/>
        <end position="39"/>
    </location>
</feature>
<protein>
    <submittedName>
        <fullName evidence="3">Uncharacterized protein</fullName>
    </submittedName>
</protein>
<keyword evidence="2" id="KW-0472">Membrane</keyword>
<evidence type="ECO:0000313" key="4">
    <source>
        <dbReference type="Proteomes" id="UP000595564"/>
    </source>
</evidence>
<evidence type="ECO:0000313" key="3">
    <source>
        <dbReference type="EMBL" id="BBB32973.1"/>
    </source>
</evidence>
<reference evidence="3 4" key="1">
    <citation type="journal article" date="2012" name="Extremophiles">
        <title>Thermotomaculum hydrothermale gen. nov., sp. nov., a novel heterotrophic thermophile within the phylum Acidobacteria from a deep-sea hydrothermal vent chimney in the Southern Okinawa Trough.</title>
        <authorList>
            <person name="Izumi H."/>
            <person name="Nunoura T."/>
            <person name="Miyazaki M."/>
            <person name="Mino S."/>
            <person name="Toki T."/>
            <person name="Takai K."/>
            <person name="Sako Y."/>
            <person name="Sawabe T."/>
            <person name="Nakagawa S."/>
        </authorList>
    </citation>
    <scope>NUCLEOTIDE SEQUENCE [LARGE SCALE GENOMIC DNA]</scope>
    <source>
        <strain evidence="3 4">AC55</strain>
    </source>
</reference>
<dbReference type="KEGG" id="thyd:TTHT_1465"/>
<keyword evidence="2" id="KW-1133">Transmembrane helix</keyword>
<feature type="coiled-coil region" evidence="1">
    <location>
        <begin position="42"/>
        <end position="83"/>
    </location>
</feature>
<organism evidence="3 4">
    <name type="scientific">Thermotomaculum hydrothermale</name>
    <dbReference type="NCBI Taxonomy" id="981385"/>
    <lineage>
        <taxon>Bacteria</taxon>
        <taxon>Pseudomonadati</taxon>
        <taxon>Acidobacteriota</taxon>
        <taxon>Holophagae</taxon>
        <taxon>Thermotomaculales</taxon>
        <taxon>Thermotomaculaceae</taxon>
        <taxon>Thermotomaculum</taxon>
    </lineage>
</organism>
<gene>
    <name evidence="3" type="ORF">TTHT_1465</name>
</gene>
<name>A0A7R6PFV6_9BACT</name>
<accession>A0A7R6PFV6</accession>
<evidence type="ECO:0000256" key="1">
    <source>
        <dbReference type="SAM" id="Coils"/>
    </source>
</evidence>
<keyword evidence="2" id="KW-0812">Transmembrane</keyword>
<evidence type="ECO:0000256" key="2">
    <source>
        <dbReference type="SAM" id="Phobius"/>
    </source>
</evidence>
<dbReference type="InterPro" id="IPR014717">
    <property type="entry name" value="Transl_elong_EF1B/ribsomal_bS6"/>
</dbReference>
<keyword evidence="1" id="KW-0175">Coiled coil</keyword>
<proteinExistence type="predicted"/>
<dbReference type="Gene3D" id="3.30.70.60">
    <property type="match status" value="1"/>
</dbReference>